<evidence type="ECO:0000313" key="3">
    <source>
        <dbReference type="EMBL" id="SDR60361.1"/>
    </source>
</evidence>
<keyword evidence="4" id="KW-1185">Reference proteome</keyword>
<keyword evidence="2" id="KW-0408">Iron</keyword>
<dbReference type="Gene3D" id="2.60.120.620">
    <property type="entry name" value="q2cbj1_9rhob like domain"/>
    <property type="match status" value="1"/>
</dbReference>
<dbReference type="GO" id="GO:0016706">
    <property type="term" value="F:2-oxoglutarate-dependent dioxygenase activity"/>
    <property type="evidence" value="ECO:0007669"/>
    <property type="project" value="UniProtKB-ARBA"/>
</dbReference>
<dbReference type="GO" id="GO:0005506">
    <property type="term" value="F:iron ion binding"/>
    <property type="evidence" value="ECO:0007669"/>
    <property type="project" value="UniProtKB-ARBA"/>
</dbReference>
<dbReference type="PANTHER" id="PTHR20883:SF15">
    <property type="entry name" value="PHYTANOYL-COA DIOXYGENASE DOMAIN-CONTAINING PROTEIN 1"/>
    <property type="match status" value="1"/>
</dbReference>
<dbReference type="Proteomes" id="UP000199365">
    <property type="component" value="Unassembled WGS sequence"/>
</dbReference>
<evidence type="ECO:0000313" key="4">
    <source>
        <dbReference type="Proteomes" id="UP000199365"/>
    </source>
</evidence>
<dbReference type="SUPFAM" id="SSF51197">
    <property type="entry name" value="Clavaminate synthase-like"/>
    <property type="match status" value="1"/>
</dbReference>
<dbReference type="STRING" id="157910.SAMN05445850_7275"/>
<proteinExistence type="predicted"/>
<protein>
    <submittedName>
        <fullName evidence="3">Phytanoyl-CoA dioxygenase (PhyH)</fullName>
    </submittedName>
</protein>
<evidence type="ECO:0000256" key="1">
    <source>
        <dbReference type="ARBA" id="ARBA00022723"/>
    </source>
</evidence>
<dbReference type="InterPro" id="IPR008775">
    <property type="entry name" value="Phytyl_CoA_dOase-like"/>
</dbReference>
<name>A0A1H1KDE9_9BURK</name>
<keyword evidence="3" id="KW-0560">Oxidoreductase</keyword>
<sequence length="310" mass="35390">MRYLLKQYFDESGFAILPSFYSPEQIDEVVDSITERKLDQPMNVTVDLLDTGERSFLGLLTPQEIATRRMKINDLYLDMAGVRELALSERIAPILLDLLGHLPALCNSLYFEKGSQQPAHVDSIYMTPTTPDHLIAIWVALEDAHVDSGQLEYYPGSHKIEQMIFSNGTPHFVPDEMPRWHAYMDAEVERHGFEKKTFSARKGDVLIWHANLLHGGGPIADPSRTRKSLVFHYFSADDATNLDLKLHPMSCGFWIDRPIQDVPEEAFERARFEKAYLTKYPDVARAVKESRFVSGIQHYDLFGKAEGRSI</sequence>
<accession>A0A1H1KDE9</accession>
<keyword evidence="1" id="KW-0479">Metal-binding</keyword>
<dbReference type="RefSeq" id="WP_167368804.1">
    <property type="nucleotide sequence ID" value="NZ_FNKX01000003.1"/>
</dbReference>
<evidence type="ECO:0000256" key="2">
    <source>
        <dbReference type="ARBA" id="ARBA00023004"/>
    </source>
</evidence>
<dbReference type="Pfam" id="PF05721">
    <property type="entry name" value="PhyH"/>
    <property type="match status" value="1"/>
</dbReference>
<keyword evidence="3" id="KW-0223">Dioxygenase</keyword>
<gene>
    <name evidence="3" type="ORF">SAMN05445850_7275</name>
</gene>
<dbReference type="AlphaFoldDB" id="A0A1H1KDE9"/>
<dbReference type="PANTHER" id="PTHR20883">
    <property type="entry name" value="PHYTANOYL-COA DIOXYGENASE DOMAIN CONTAINING 1"/>
    <property type="match status" value="1"/>
</dbReference>
<organism evidence="3 4">
    <name type="scientific">Paraburkholderia tuberum</name>
    <dbReference type="NCBI Taxonomy" id="157910"/>
    <lineage>
        <taxon>Bacteria</taxon>
        <taxon>Pseudomonadati</taxon>
        <taxon>Pseudomonadota</taxon>
        <taxon>Betaproteobacteria</taxon>
        <taxon>Burkholderiales</taxon>
        <taxon>Burkholderiaceae</taxon>
        <taxon>Paraburkholderia</taxon>
    </lineage>
</organism>
<dbReference type="EMBL" id="FNKX01000003">
    <property type="protein sequence ID" value="SDR60361.1"/>
    <property type="molecule type" value="Genomic_DNA"/>
</dbReference>
<reference evidence="4" key="1">
    <citation type="submission" date="2016-10" db="EMBL/GenBank/DDBJ databases">
        <authorList>
            <person name="Varghese N."/>
            <person name="Submissions S."/>
        </authorList>
    </citation>
    <scope>NUCLEOTIDE SEQUENCE [LARGE SCALE GENOMIC DNA]</scope>
    <source>
        <strain evidence="4">DUS833</strain>
    </source>
</reference>